<evidence type="ECO:0000256" key="3">
    <source>
        <dbReference type="ARBA" id="ARBA00004818"/>
    </source>
</evidence>
<gene>
    <name evidence="11" type="primary">gph</name>
    <name evidence="11" type="ORF">D5400_12415</name>
</gene>
<keyword evidence="8 10" id="KW-0460">Magnesium</keyword>
<dbReference type="Proteomes" id="UP000268192">
    <property type="component" value="Chromosome"/>
</dbReference>
<feature type="active site" description="Nucleophile" evidence="10">
    <location>
        <position position="10"/>
    </location>
</feature>
<dbReference type="InterPro" id="IPR023214">
    <property type="entry name" value="HAD_sf"/>
</dbReference>
<evidence type="ECO:0000313" key="12">
    <source>
        <dbReference type="Proteomes" id="UP000268192"/>
    </source>
</evidence>
<evidence type="ECO:0000256" key="10">
    <source>
        <dbReference type="HAMAP-Rule" id="MF_00495"/>
    </source>
</evidence>
<dbReference type="SFLD" id="SFLDG01129">
    <property type="entry name" value="C1.5:_HAD__Beta-PGM__Phosphata"/>
    <property type="match status" value="1"/>
</dbReference>
<dbReference type="InterPro" id="IPR006439">
    <property type="entry name" value="HAD-SF_hydro_IA"/>
</dbReference>
<comment type="cofactor">
    <cofactor evidence="2 10">
        <name>Mg(2+)</name>
        <dbReference type="ChEBI" id="CHEBI:18420"/>
    </cofactor>
</comment>
<comment type="pathway">
    <text evidence="3 10">Organic acid metabolism; glycolate biosynthesis; glycolate from 2-phosphoglycolate: step 1/1.</text>
</comment>
<evidence type="ECO:0000256" key="8">
    <source>
        <dbReference type="ARBA" id="ARBA00022842"/>
    </source>
</evidence>
<name>A0A3S9B4W0_9HYPH</name>
<feature type="binding site" evidence="10">
    <location>
        <position position="172"/>
    </location>
    <ligand>
        <name>Mg(2+)</name>
        <dbReference type="ChEBI" id="CHEBI:18420"/>
    </ligand>
</feature>
<evidence type="ECO:0000256" key="7">
    <source>
        <dbReference type="ARBA" id="ARBA00022801"/>
    </source>
</evidence>
<evidence type="ECO:0000256" key="5">
    <source>
        <dbReference type="ARBA" id="ARBA00013078"/>
    </source>
</evidence>
<feature type="binding site" evidence="10">
    <location>
        <position position="12"/>
    </location>
    <ligand>
        <name>Mg(2+)</name>
        <dbReference type="ChEBI" id="CHEBI:18420"/>
    </ligand>
</feature>
<protein>
    <recommendedName>
        <fullName evidence="5 10">Phosphoglycolate phosphatase</fullName>
        <shortName evidence="10">PGP</shortName>
        <shortName evidence="10">PGPase</shortName>
        <ecNumber evidence="5 10">3.1.3.18</ecNumber>
    </recommendedName>
</protein>
<organism evidence="11 12">
    <name type="scientific">Georhizobium profundi</name>
    <dbReference type="NCBI Taxonomy" id="2341112"/>
    <lineage>
        <taxon>Bacteria</taxon>
        <taxon>Pseudomonadati</taxon>
        <taxon>Pseudomonadota</taxon>
        <taxon>Alphaproteobacteria</taxon>
        <taxon>Hyphomicrobiales</taxon>
        <taxon>Rhizobiaceae</taxon>
        <taxon>Georhizobium</taxon>
    </lineage>
</organism>
<keyword evidence="9 10" id="KW-0119">Carbohydrate metabolism</keyword>
<evidence type="ECO:0000313" key="11">
    <source>
        <dbReference type="EMBL" id="AZN71972.1"/>
    </source>
</evidence>
<dbReference type="EMBL" id="CP032509">
    <property type="protein sequence ID" value="AZN71972.1"/>
    <property type="molecule type" value="Genomic_DNA"/>
</dbReference>
<dbReference type="RefSeq" id="WP_126010289.1">
    <property type="nucleotide sequence ID" value="NZ_CP032509.1"/>
</dbReference>
<dbReference type="GO" id="GO:0046872">
    <property type="term" value="F:metal ion binding"/>
    <property type="evidence" value="ECO:0007669"/>
    <property type="project" value="UniProtKB-KW"/>
</dbReference>
<dbReference type="FunFam" id="3.40.50.1000:FF:000022">
    <property type="entry name" value="Phosphoglycolate phosphatase"/>
    <property type="match status" value="1"/>
</dbReference>
<dbReference type="EC" id="3.1.3.18" evidence="5 10"/>
<dbReference type="PRINTS" id="PR00413">
    <property type="entry name" value="HADHALOGNASE"/>
</dbReference>
<evidence type="ECO:0000256" key="6">
    <source>
        <dbReference type="ARBA" id="ARBA00022723"/>
    </source>
</evidence>
<dbReference type="SUPFAM" id="SSF56784">
    <property type="entry name" value="HAD-like"/>
    <property type="match status" value="1"/>
</dbReference>
<dbReference type="Pfam" id="PF13419">
    <property type="entry name" value="HAD_2"/>
    <property type="match status" value="1"/>
</dbReference>
<proteinExistence type="inferred from homology"/>
<dbReference type="GO" id="GO:0046295">
    <property type="term" value="P:glycolate biosynthetic process"/>
    <property type="evidence" value="ECO:0007669"/>
    <property type="project" value="UniProtKB-UniRule"/>
</dbReference>
<evidence type="ECO:0000256" key="4">
    <source>
        <dbReference type="ARBA" id="ARBA00006171"/>
    </source>
</evidence>
<dbReference type="NCBIfam" id="TIGR01549">
    <property type="entry name" value="HAD-SF-IA-v1"/>
    <property type="match status" value="1"/>
</dbReference>
<dbReference type="SFLD" id="SFLDG01135">
    <property type="entry name" value="C1.5.6:_HAD__Beta-PGM__Phospha"/>
    <property type="match status" value="1"/>
</dbReference>
<keyword evidence="12" id="KW-1185">Reference proteome</keyword>
<dbReference type="UniPathway" id="UPA00865">
    <property type="reaction ID" value="UER00834"/>
</dbReference>
<dbReference type="PANTHER" id="PTHR43434:SF1">
    <property type="entry name" value="PHOSPHOGLYCOLATE PHOSPHATASE"/>
    <property type="match status" value="1"/>
</dbReference>
<dbReference type="InterPro" id="IPR050155">
    <property type="entry name" value="HAD-like_hydrolase_sf"/>
</dbReference>
<dbReference type="GO" id="GO:0005975">
    <property type="term" value="P:carbohydrate metabolic process"/>
    <property type="evidence" value="ECO:0007669"/>
    <property type="project" value="InterPro"/>
</dbReference>
<dbReference type="InterPro" id="IPR036412">
    <property type="entry name" value="HAD-like_sf"/>
</dbReference>
<dbReference type="NCBIfam" id="TIGR01509">
    <property type="entry name" value="HAD-SF-IA-v3"/>
    <property type="match status" value="1"/>
</dbReference>
<dbReference type="KEGG" id="abaw:D5400_12415"/>
<dbReference type="Gene3D" id="1.10.150.240">
    <property type="entry name" value="Putative phosphatase, domain 2"/>
    <property type="match status" value="1"/>
</dbReference>
<reference evidence="11 12" key="1">
    <citation type="submission" date="2018-09" db="EMBL/GenBank/DDBJ databases">
        <title>Marinorhizobium profundi gen. nov., sp. nov., isolated from a deep-sea sediment sample from the New Britain Trench and proposal of Marinorhizobiaceae fam. nov. in the order Rhizobiales of the class Alphaproteobacteria.</title>
        <authorList>
            <person name="Cao J."/>
        </authorList>
    </citation>
    <scope>NUCLEOTIDE SEQUENCE [LARGE SCALE GENOMIC DNA]</scope>
    <source>
        <strain evidence="11 12">WS11</strain>
    </source>
</reference>
<dbReference type="HAMAP" id="MF_00495">
    <property type="entry name" value="GPH_hydrolase_bact"/>
    <property type="match status" value="1"/>
</dbReference>
<evidence type="ECO:0000256" key="9">
    <source>
        <dbReference type="ARBA" id="ARBA00023277"/>
    </source>
</evidence>
<dbReference type="SFLD" id="SFLDS00003">
    <property type="entry name" value="Haloacid_Dehalogenase"/>
    <property type="match status" value="1"/>
</dbReference>
<comment type="similarity">
    <text evidence="4 10">Belongs to the HAD-like hydrolase superfamily. CbbY/CbbZ/Gph/YieH family.</text>
</comment>
<dbReference type="InterPro" id="IPR041492">
    <property type="entry name" value="HAD_2"/>
</dbReference>
<dbReference type="InterPro" id="IPR037512">
    <property type="entry name" value="PGPase_prok"/>
</dbReference>
<dbReference type="GO" id="GO:0006281">
    <property type="term" value="P:DNA repair"/>
    <property type="evidence" value="ECO:0007669"/>
    <property type="project" value="TreeGrafter"/>
</dbReference>
<dbReference type="InterPro" id="IPR023198">
    <property type="entry name" value="PGP-like_dom2"/>
</dbReference>
<dbReference type="OrthoDB" id="9793014at2"/>
<dbReference type="PANTHER" id="PTHR43434">
    <property type="entry name" value="PHOSPHOGLYCOLATE PHOSPHATASE"/>
    <property type="match status" value="1"/>
</dbReference>
<dbReference type="NCBIfam" id="TIGR01449">
    <property type="entry name" value="PGP_bact"/>
    <property type="match status" value="1"/>
</dbReference>
<dbReference type="GO" id="GO:0005829">
    <property type="term" value="C:cytosol"/>
    <property type="evidence" value="ECO:0007669"/>
    <property type="project" value="TreeGrafter"/>
</dbReference>
<dbReference type="GO" id="GO:0008967">
    <property type="term" value="F:phosphoglycolate phosphatase activity"/>
    <property type="evidence" value="ECO:0007669"/>
    <property type="project" value="UniProtKB-UniRule"/>
</dbReference>
<feature type="binding site" evidence="10">
    <location>
        <position position="10"/>
    </location>
    <ligand>
        <name>Mg(2+)</name>
        <dbReference type="ChEBI" id="CHEBI:18420"/>
    </ligand>
</feature>
<dbReference type="Gene3D" id="3.40.50.1000">
    <property type="entry name" value="HAD superfamily/HAD-like"/>
    <property type="match status" value="1"/>
</dbReference>
<sequence>MAPAPLVIFDLDGTLVDTGPDLVDSLNHTIGTAGLAPVVLEDLNHLVGQGARMMIARAFALQSVETTPEQGDHLLSVFLEHYSANMPGRSRPFPGLVEAMDRLEAEGFAFAVCTNKTETMSLRLLQTLGLSERFKAIVGGDSLPHRKPDPRHILGTIERAGGDPRTSVMIGDSINDIAAARDAGVASIGVPFGYTDVPIAQLKPDRVIEHFDALTPALIHDLIRAARAA</sequence>
<accession>A0A3S9B4W0</accession>
<comment type="function">
    <text evidence="10">Specifically catalyzes the dephosphorylation of 2-phosphoglycolate. Is involved in the dissimilation of the intracellular 2-phosphoglycolate formed during the DNA repair of 3'-phosphoglycolate ends, a major class of DNA lesions induced by oxidative stress.</text>
</comment>
<comment type="catalytic activity">
    <reaction evidence="1 10">
        <text>2-phosphoglycolate + H2O = glycolate + phosphate</text>
        <dbReference type="Rhea" id="RHEA:14369"/>
        <dbReference type="ChEBI" id="CHEBI:15377"/>
        <dbReference type="ChEBI" id="CHEBI:29805"/>
        <dbReference type="ChEBI" id="CHEBI:43474"/>
        <dbReference type="ChEBI" id="CHEBI:58033"/>
        <dbReference type="EC" id="3.1.3.18"/>
    </reaction>
</comment>
<keyword evidence="7 10" id="KW-0378">Hydrolase</keyword>
<evidence type="ECO:0000256" key="1">
    <source>
        <dbReference type="ARBA" id="ARBA00000830"/>
    </source>
</evidence>
<evidence type="ECO:0000256" key="2">
    <source>
        <dbReference type="ARBA" id="ARBA00001946"/>
    </source>
</evidence>
<keyword evidence="6 10" id="KW-0479">Metal-binding</keyword>
<dbReference type="AlphaFoldDB" id="A0A3S9B4W0"/>